<dbReference type="EMBL" id="JAVHUY010000067">
    <property type="protein sequence ID" value="MDQ7910976.1"/>
    <property type="molecule type" value="Genomic_DNA"/>
</dbReference>
<dbReference type="Gene3D" id="3.40.630.30">
    <property type="match status" value="1"/>
</dbReference>
<feature type="domain" description="N-acetyltransferase" evidence="1">
    <location>
        <begin position="8"/>
        <end position="201"/>
    </location>
</feature>
<dbReference type="EMBL" id="JAVHUY010000053">
    <property type="protein sequence ID" value="MDQ7910197.1"/>
    <property type="molecule type" value="Genomic_DNA"/>
</dbReference>
<reference evidence="2 6" key="1">
    <citation type="submission" date="2023-08" db="EMBL/GenBank/DDBJ databases">
        <title>Phytohabitans sansha sp. nov., isolated from marine sediment.</title>
        <authorList>
            <person name="Zhao Y."/>
            <person name="Yi K."/>
        </authorList>
    </citation>
    <scope>NUCLEOTIDE SEQUENCE [LARGE SCALE GENOMIC DNA]</scope>
    <source>
        <strain evidence="2 6">ZYX-F-186</strain>
    </source>
</reference>
<gene>
    <name evidence="2" type="ORF">RB614_31775</name>
    <name evidence="3" type="ORF">RB614_37120</name>
    <name evidence="4" type="ORF">RB614_37450</name>
    <name evidence="5" type="ORF">RB614_41460</name>
</gene>
<dbReference type="RefSeq" id="WP_308716373.1">
    <property type="nucleotide sequence ID" value="NZ_JAVHUY010000037.1"/>
</dbReference>
<dbReference type="PROSITE" id="PS51186">
    <property type="entry name" value="GNAT"/>
    <property type="match status" value="1"/>
</dbReference>
<evidence type="ECO:0000313" key="3">
    <source>
        <dbReference type="EMBL" id="MDQ7910132.1"/>
    </source>
</evidence>
<evidence type="ECO:0000313" key="5">
    <source>
        <dbReference type="EMBL" id="MDQ7910976.1"/>
    </source>
</evidence>
<dbReference type="SUPFAM" id="SSF55729">
    <property type="entry name" value="Acyl-CoA N-acyltransferases (Nat)"/>
    <property type="match status" value="1"/>
</dbReference>
<dbReference type="InterPro" id="IPR016181">
    <property type="entry name" value="Acyl_CoA_acyltransferase"/>
</dbReference>
<protein>
    <submittedName>
        <fullName evidence="2">GNAT family N-acetyltransferase</fullName>
    </submittedName>
</protein>
<organism evidence="2 6">
    <name type="scientific">Phytohabitans maris</name>
    <dbReference type="NCBI Taxonomy" id="3071409"/>
    <lineage>
        <taxon>Bacteria</taxon>
        <taxon>Bacillati</taxon>
        <taxon>Actinomycetota</taxon>
        <taxon>Actinomycetes</taxon>
        <taxon>Micromonosporales</taxon>
        <taxon>Micromonosporaceae</taxon>
    </lineage>
</organism>
<dbReference type="InterPro" id="IPR000182">
    <property type="entry name" value="GNAT_dom"/>
</dbReference>
<dbReference type="PANTHER" id="PTHR42791:SF1">
    <property type="entry name" value="N-ACETYLTRANSFERASE DOMAIN-CONTAINING PROTEIN"/>
    <property type="match status" value="1"/>
</dbReference>
<dbReference type="Pfam" id="PF13508">
    <property type="entry name" value="Acetyltransf_7"/>
    <property type="match status" value="1"/>
</dbReference>
<accession>A0ABU0ZT41</accession>
<evidence type="ECO:0000313" key="4">
    <source>
        <dbReference type="EMBL" id="MDQ7910197.1"/>
    </source>
</evidence>
<evidence type="ECO:0000313" key="6">
    <source>
        <dbReference type="Proteomes" id="UP001230908"/>
    </source>
</evidence>
<dbReference type="CDD" id="cd04301">
    <property type="entry name" value="NAT_SF"/>
    <property type="match status" value="1"/>
</dbReference>
<evidence type="ECO:0000313" key="2">
    <source>
        <dbReference type="EMBL" id="MDQ7909112.1"/>
    </source>
</evidence>
<dbReference type="EMBL" id="JAVHUY010000051">
    <property type="protein sequence ID" value="MDQ7910132.1"/>
    <property type="molecule type" value="Genomic_DNA"/>
</dbReference>
<dbReference type="Proteomes" id="UP001230908">
    <property type="component" value="Unassembled WGS sequence"/>
</dbReference>
<keyword evidence="6" id="KW-1185">Reference proteome</keyword>
<proteinExistence type="predicted"/>
<sequence>MTDTPAGPHVRIATSADTDQITKILVEAFLDTPDAPWLIPDRDERRTVYQRLCRALVGFTLAHGYIEVTDPVDAASVWFDYAYTPPDLAAYDQLRTTACGPYADRFRLLDDTFAAHHPRTPHHYLAWLGVHPDRQCTGLGSALLRHRNERLDTAGLPAYLVATSSGAVDLYVRHGYQPRRGTPFFLPDSGPPMWGMVRRAVAHDERTSQIGGSTVVDGVVPG</sequence>
<dbReference type="PANTHER" id="PTHR42791">
    <property type="entry name" value="GNAT FAMILY ACETYLTRANSFERASE"/>
    <property type="match status" value="1"/>
</dbReference>
<dbReference type="EMBL" id="JAVHUY010000037">
    <property type="protein sequence ID" value="MDQ7909112.1"/>
    <property type="molecule type" value="Genomic_DNA"/>
</dbReference>
<dbReference type="InterPro" id="IPR052523">
    <property type="entry name" value="Trichothecene_AcTrans"/>
</dbReference>
<comment type="caution">
    <text evidence="2">The sequence shown here is derived from an EMBL/GenBank/DDBJ whole genome shotgun (WGS) entry which is preliminary data.</text>
</comment>
<evidence type="ECO:0000259" key="1">
    <source>
        <dbReference type="PROSITE" id="PS51186"/>
    </source>
</evidence>
<name>A0ABU0ZT41_9ACTN</name>